<gene>
    <name evidence="1" type="ORF">J5N97_017531</name>
</gene>
<protein>
    <submittedName>
        <fullName evidence="1">Uncharacterized protein</fullName>
    </submittedName>
</protein>
<sequence length="111" mass="13042">MAARLRSREEEIERGMDSNASLLMSTWKILVDFKVYKGRLWGNLKIHDADKHDFELDFKKFWEQFRSSSSEKEKEMALNMAVDVFCRLVKQQSSVAQYQSHDIDISFLTSS</sequence>
<evidence type="ECO:0000313" key="1">
    <source>
        <dbReference type="EMBL" id="KAJ0975566.1"/>
    </source>
</evidence>
<dbReference type="AlphaFoldDB" id="A0A9D5CLK2"/>
<dbReference type="EMBL" id="JAGGNH010000004">
    <property type="protein sequence ID" value="KAJ0975566.1"/>
    <property type="molecule type" value="Genomic_DNA"/>
</dbReference>
<reference evidence="1" key="1">
    <citation type="submission" date="2021-03" db="EMBL/GenBank/DDBJ databases">
        <authorList>
            <person name="Li Z."/>
            <person name="Yang C."/>
        </authorList>
    </citation>
    <scope>NUCLEOTIDE SEQUENCE</scope>
    <source>
        <strain evidence="1">Dzin_1.0</strain>
        <tissue evidence="1">Leaf</tissue>
    </source>
</reference>
<proteinExistence type="predicted"/>
<dbReference type="OrthoDB" id="1709956at2759"/>
<name>A0A9D5CLK2_9LILI</name>
<keyword evidence="2" id="KW-1185">Reference proteome</keyword>
<accession>A0A9D5CLK2</accession>
<dbReference type="Proteomes" id="UP001085076">
    <property type="component" value="Miscellaneous, Linkage group lg04"/>
</dbReference>
<organism evidence="1 2">
    <name type="scientific">Dioscorea zingiberensis</name>
    <dbReference type="NCBI Taxonomy" id="325984"/>
    <lineage>
        <taxon>Eukaryota</taxon>
        <taxon>Viridiplantae</taxon>
        <taxon>Streptophyta</taxon>
        <taxon>Embryophyta</taxon>
        <taxon>Tracheophyta</taxon>
        <taxon>Spermatophyta</taxon>
        <taxon>Magnoliopsida</taxon>
        <taxon>Liliopsida</taxon>
        <taxon>Dioscoreales</taxon>
        <taxon>Dioscoreaceae</taxon>
        <taxon>Dioscorea</taxon>
    </lineage>
</organism>
<reference evidence="1" key="2">
    <citation type="journal article" date="2022" name="Hortic Res">
        <title>The genome of Dioscorea zingiberensis sheds light on the biosynthesis, origin and evolution of the medicinally important diosgenin saponins.</title>
        <authorList>
            <person name="Li Y."/>
            <person name="Tan C."/>
            <person name="Li Z."/>
            <person name="Guo J."/>
            <person name="Li S."/>
            <person name="Chen X."/>
            <person name="Wang C."/>
            <person name="Dai X."/>
            <person name="Yang H."/>
            <person name="Song W."/>
            <person name="Hou L."/>
            <person name="Xu J."/>
            <person name="Tong Z."/>
            <person name="Xu A."/>
            <person name="Yuan X."/>
            <person name="Wang W."/>
            <person name="Yang Q."/>
            <person name="Chen L."/>
            <person name="Sun Z."/>
            <person name="Wang K."/>
            <person name="Pan B."/>
            <person name="Chen J."/>
            <person name="Bao Y."/>
            <person name="Liu F."/>
            <person name="Qi X."/>
            <person name="Gang D.R."/>
            <person name="Wen J."/>
            <person name="Li J."/>
        </authorList>
    </citation>
    <scope>NUCLEOTIDE SEQUENCE</scope>
    <source>
        <strain evidence="1">Dzin_1.0</strain>
    </source>
</reference>
<comment type="caution">
    <text evidence="1">The sequence shown here is derived from an EMBL/GenBank/DDBJ whole genome shotgun (WGS) entry which is preliminary data.</text>
</comment>
<evidence type="ECO:0000313" key="2">
    <source>
        <dbReference type="Proteomes" id="UP001085076"/>
    </source>
</evidence>